<dbReference type="EMBL" id="JACRST010000018">
    <property type="protein sequence ID" value="MBC8547373.1"/>
    <property type="molecule type" value="Genomic_DNA"/>
</dbReference>
<accession>A0A926DXR9</accession>
<dbReference type="SUPFAM" id="SSF47413">
    <property type="entry name" value="lambda repressor-like DNA-binding domains"/>
    <property type="match status" value="1"/>
</dbReference>
<comment type="caution">
    <text evidence="2">The sequence shown here is derived from an EMBL/GenBank/DDBJ whole genome shotgun (WGS) entry which is preliminary data.</text>
</comment>
<gene>
    <name evidence="2" type="ORF">H8711_10595</name>
</gene>
<dbReference type="InterPro" id="IPR001387">
    <property type="entry name" value="Cro/C1-type_HTH"/>
</dbReference>
<dbReference type="Pfam" id="PF13443">
    <property type="entry name" value="HTH_26"/>
    <property type="match status" value="1"/>
</dbReference>
<evidence type="ECO:0000313" key="2">
    <source>
        <dbReference type="EMBL" id="MBC8547373.1"/>
    </source>
</evidence>
<evidence type="ECO:0000313" key="3">
    <source>
        <dbReference type="Proteomes" id="UP000653127"/>
    </source>
</evidence>
<keyword evidence="3" id="KW-1185">Reference proteome</keyword>
<dbReference type="AlphaFoldDB" id="A0A926DXR9"/>
<dbReference type="RefSeq" id="WP_249283415.1">
    <property type="nucleotide sequence ID" value="NZ_JACRST010000018.1"/>
</dbReference>
<sequence length="83" mass="9525">MESEIFGSVHWNLGRLIQGSKLSKNKIAMRANIQRAQLTRYCNKPIQRIDLEVLARLCFTLNCSVADLLEYQPPECSEQENEA</sequence>
<feature type="domain" description="HTH cro/C1-type" evidence="1">
    <location>
        <begin position="12"/>
        <end position="73"/>
    </location>
</feature>
<dbReference type="GO" id="GO:0003677">
    <property type="term" value="F:DNA binding"/>
    <property type="evidence" value="ECO:0007669"/>
    <property type="project" value="InterPro"/>
</dbReference>
<dbReference type="InterPro" id="IPR010982">
    <property type="entry name" value="Lambda_DNA-bd_dom_sf"/>
</dbReference>
<protein>
    <submittedName>
        <fullName evidence="2">Helix-turn-helix transcriptional regulator</fullName>
    </submittedName>
</protein>
<evidence type="ECO:0000259" key="1">
    <source>
        <dbReference type="Pfam" id="PF13443"/>
    </source>
</evidence>
<name>A0A926DXR9_9FIRM</name>
<dbReference type="Proteomes" id="UP000653127">
    <property type="component" value="Unassembled WGS sequence"/>
</dbReference>
<organism evidence="2 3">
    <name type="scientific">Ligaoa zhengdingensis</name>
    <dbReference type="NCBI Taxonomy" id="2763658"/>
    <lineage>
        <taxon>Bacteria</taxon>
        <taxon>Bacillati</taxon>
        <taxon>Bacillota</taxon>
        <taxon>Clostridia</taxon>
        <taxon>Eubacteriales</taxon>
        <taxon>Oscillospiraceae</taxon>
        <taxon>Ligaoa</taxon>
    </lineage>
</organism>
<reference evidence="2" key="1">
    <citation type="submission" date="2020-08" db="EMBL/GenBank/DDBJ databases">
        <title>Genome public.</title>
        <authorList>
            <person name="Liu C."/>
            <person name="Sun Q."/>
        </authorList>
    </citation>
    <scope>NUCLEOTIDE SEQUENCE</scope>
    <source>
        <strain evidence="2">NSJ-31</strain>
    </source>
</reference>
<proteinExistence type="predicted"/>
<dbReference type="Gene3D" id="1.10.260.40">
    <property type="entry name" value="lambda repressor-like DNA-binding domains"/>
    <property type="match status" value="1"/>
</dbReference>